<feature type="non-terminal residue" evidence="3">
    <location>
        <position position="1"/>
    </location>
</feature>
<accession>A0A195CTI1</accession>
<evidence type="ECO:0008006" key="5">
    <source>
        <dbReference type="Google" id="ProtNLM"/>
    </source>
</evidence>
<keyword evidence="1" id="KW-1133">Transmembrane helix</keyword>
<keyword evidence="4" id="KW-1185">Reference proteome</keyword>
<evidence type="ECO:0000256" key="2">
    <source>
        <dbReference type="SAM" id="SignalP"/>
    </source>
</evidence>
<keyword evidence="1" id="KW-0812">Transmembrane</keyword>
<organism evidence="3 4">
    <name type="scientific">Cyphomyrmex costatus</name>
    <dbReference type="NCBI Taxonomy" id="456900"/>
    <lineage>
        <taxon>Eukaryota</taxon>
        <taxon>Metazoa</taxon>
        <taxon>Ecdysozoa</taxon>
        <taxon>Arthropoda</taxon>
        <taxon>Hexapoda</taxon>
        <taxon>Insecta</taxon>
        <taxon>Pterygota</taxon>
        <taxon>Neoptera</taxon>
        <taxon>Endopterygota</taxon>
        <taxon>Hymenoptera</taxon>
        <taxon>Apocrita</taxon>
        <taxon>Aculeata</taxon>
        <taxon>Formicoidea</taxon>
        <taxon>Formicidae</taxon>
        <taxon>Myrmicinae</taxon>
        <taxon>Cyphomyrmex</taxon>
    </lineage>
</organism>
<dbReference type="EMBL" id="KQ977279">
    <property type="protein sequence ID" value="KYN03980.1"/>
    <property type="molecule type" value="Genomic_DNA"/>
</dbReference>
<evidence type="ECO:0000313" key="4">
    <source>
        <dbReference type="Proteomes" id="UP000078542"/>
    </source>
</evidence>
<gene>
    <name evidence="3" type="ORF">ALC62_04744</name>
</gene>
<evidence type="ECO:0000313" key="3">
    <source>
        <dbReference type="EMBL" id="KYN03980.1"/>
    </source>
</evidence>
<name>A0A195CTI1_9HYME</name>
<feature type="signal peptide" evidence="2">
    <location>
        <begin position="1"/>
        <end position="28"/>
    </location>
</feature>
<feature type="transmembrane region" description="Helical" evidence="1">
    <location>
        <begin position="154"/>
        <end position="171"/>
    </location>
</feature>
<reference evidence="3 4" key="1">
    <citation type="submission" date="2016-03" db="EMBL/GenBank/DDBJ databases">
        <title>Cyphomyrmex costatus WGS genome.</title>
        <authorList>
            <person name="Nygaard S."/>
            <person name="Hu H."/>
            <person name="Boomsma J."/>
            <person name="Zhang G."/>
        </authorList>
    </citation>
    <scope>NUCLEOTIDE SEQUENCE [LARGE SCALE GENOMIC DNA]</scope>
    <source>
        <strain evidence="3">MS0001</strain>
        <tissue evidence="3">Whole body</tissue>
    </source>
</reference>
<evidence type="ECO:0000256" key="1">
    <source>
        <dbReference type="SAM" id="Phobius"/>
    </source>
</evidence>
<keyword evidence="2" id="KW-0732">Signal</keyword>
<dbReference type="AlphaFoldDB" id="A0A195CTI1"/>
<sequence>LVCTCTQPHRFFLCFFFFFFYTTRRVSHVEVRCVNKGLTEDSPICIKRIFKISRTRLLHDRRNNDEETPANVRRLLPRTRNAITTSSIYTVFPRASGNRCKDYRRGIEDLSAPDENICKNFIAKRKRATLCTSRAYFIQSSVNCTTNKIKMDQFAVYFTFSLILVLAFLKIKK</sequence>
<proteinExistence type="predicted"/>
<feature type="chain" id="PRO_5008270168" description="Secreted protein" evidence="2">
    <location>
        <begin position="29"/>
        <end position="173"/>
    </location>
</feature>
<dbReference type="Proteomes" id="UP000078542">
    <property type="component" value="Unassembled WGS sequence"/>
</dbReference>
<keyword evidence="1" id="KW-0472">Membrane</keyword>
<protein>
    <recommendedName>
        <fullName evidence="5">Secreted protein</fullName>
    </recommendedName>
</protein>